<gene>
    <name evidence="1" type="ORF">L6164_005088</name>
</gene>
<keyword evidence="2" id="KW-1185">Reference proteome</keyword>
<dbReference type="EMBL" id="CM039428">
    <property type="protein sequence ID" value="KAI4350654.1"/>
    <property type="molecule type" value="Genomic_DNA"/>
</dbReference>
<evidence type="ECO:0000313" key="1">
    <source>
        <dbReference type="EMBL" id="KAI4350654.1"/>
    </source>
</evidence>
<dbReference type="Proteomes" id="UP000828941">
    <property type="component" value="Chromosome 3"/>
</dbReference>
<evidence type="ECO:0000313" key="2">
    <source>
        <dbReference type="Proteomes" id="UP000828941"/>
    </source>
</evidence>
<accession>A0ACB9PPC8</accession>
<organism evidence="1 2">
    <name type="scientific">Bauhinia variegata</name>
    <name type="common">Purple orchid tree</name>
    <name type="synonym">Phanera variegata</name>
    <dbReference type="NCBI Taxonomy" id="167791"/>
    <lineage>
        <taxon>Eukaryota</taxon>
        <taxon>Viridiplantae</taxon>
        <taxon>Streptophyta</taxon>
        <taxon>Embryophyta</taxon>
        <taxon>Tracheophyta</taxon>
        <taxon>Spermatophyta</taxon>
        <taxon>Magnoliopsida</taxon>
        <taxon>eudicotyledons</taxon>
        <taxon>Gunneridae</taxon>
        <taxon>Pentapetalae</taxon>
        <taxon>rosids</taxon>
        <taxon>fabids</taxon>
        <taxon>Fabales</taxon>
        <taxon>Fabaceae</taxon>
        <taxon>Cercidoideae</taxon>
        <taxon>Cercideae</taxon>
        <taxon>Bauhiniinae</taxon>
        <taxon>Bauhinia</taxon>
    </lineage>
</organism>
<sequence>MAVRPRPRPKQTPKCNSSCFHLITVTIRQTGPSTSQVLTILAGAGLSLLGTVLGLAVATPLFIIFSPVLVPATIALGLAVAGFSLPV</sequence>
<reference evidence="1 2" key="1">
    <citation type="journal article" date="2022" name="DNA Res.">
        <title>Chromosomal-level genome assembly of the orchid tree Bauhinia variegata (Leguminosae; Cercidoideae) supports the allotetraploid origin hypothesis of Bauhinia.</title>
        <authorList>
            <person name="Zhong Y."/>
            <person name="Chen Y."/>
            <person name="Zheng D."/>
            <person name="Pang J."/>
            <person name="Liu Y."/>
            <person name="Luo S."/>
            <person name="Meng S."/>
            <person name="Qian L."/>
            <person name="Wei D."/>
            <person name="Dai S."/>
            <person name="Zhou R."/>
        </authorList>
    </citation>
    <scope>NUCLEOTIDE SEQUENCE [LARGE SCALE GENOMIC DNA]</scope>
    <source>
        <strain evidence="1">BV-YZ2020</strain>
    </source>
</reference>
<comment type="caution">
    <text evidence="1">The sequence shown here is derived from an EMBL/GenBank/DDBJ whole genome shotgun (WGS) entry which is preliminary data.</text>
</comment>
<protein>
    <submittedName>
        <fullName evidence="1">Uncharacterized protein</fullName>
    </submittedName>
</protein>
<name>A0ACB9PPC8_BAUVA</name>
<proteinExistence type="predicted"/>